<keyword evidence="12" id="KW-1185">Reference proteome</keyword>
<sequence>MRRAVFPGSFDPITLGHVDIIERGLPLFDEIILAIGTNSSKKYMFSLEKRLAFLEKTFKDETKIKVTTYKGLTVDFCKEIDAKFLLRGLRNGIDLEFEKSIGQTNFKMENIETVFLIASAGLEHISSTVVRDVMQHGGKYEFMVPNVVSNFQVPG</sequence>
<feature type="binding site" evidence="9">
    <location>
        <position position="9"/>
    </location>
    <ligand>
        <name>substrate</name>
    </ligand>
</feature>
<keyword evidence="7 9" id="KW-0173">Coenzyme A biosynthesis</keyword>
<comment type="similarity">
    <text evidence="9">Belongs to the bacterial CoaD family.</text>
</comment>
<dbReference type="STRING" id="655815.ZPR_0818"/>
<comment type="pathway">
    <text evidence="9">Cofactor biosynthesis; coenzyme A biosynthesis; CoA from (R)-pantothenate: step 4/5.</text>
</comment>
<keyword evidence="4 9" id="KW-0547">Nucleotide-binding</keyword>
<evidence type="ECO:0000256" key="9">
    <source>
        <dbReference type="HAMAP-Rule" id="MF_00151"/>
    </source>
</evidence>
<dbReference type="Pfam" id="PF01467">
    <property type="entry name" value="CTP_transf_like"/>
    <property type="match status" value="1"/>
</dbReference>
<feature type="binding site" evidence="9">
    <location>
        <begin position="9"/>
        <end position="10"/>
    </location>
    <ligand>
        <name>ATP</name>
        <dbReference type="ChEBI" id="CHEBI:30616"/>
    </ligand>
</feature>
<dbReference type="PANTHER" id="PTHR21342:SF1">
    <property type="entry name" value="PHOSPHOPANTETHEINE ADENYLYLTRANSFERASE"/>
    <property type="match status" value="1"/>
</dbReference>
<evidence type="ECO:0000256" key="7">
    <source>
        <dbReference type="ARBA" id="ARBA00022993"/>
    </source>
</evidence>
<reference evidence="11 12" key="1">
    <citation type="journal article" date="2010" name="BMC Genomics">
        <title>The complete genome of Zunongwangia profunda SM-A87 reveals its adaptation to the deep-sea environment and ecological role in sedimentary organic nitrogen degradation.</title>
        <authorList>
            <person name="Qin Q.L."/>
            <person name="Zhang X.Y."/>
            <person name="Wang X.M."/>
            <person name="Liu G.M."/>
            <person name="Chen X.L."/>
            <person name="Xie B.B."/>
            <person name="Dang H.Y."/>
            <person name="Zhou B.C."/>
            <person name="Yu J."/>
            <person name="Zhang Y.Z."/>
        </authorList>
    </citation>
    <scope>NUCLEOTIDE SEQUENCE [LARGE SCALE GENOMIC DNA]</scope>
    <source>
        <strain evidence="12">DSM 18752 / CCTCC AB 206139 / SM-A87</strain>
    </source>
</reference>
<comment type="subcellular location">
    <subcellularLocation>
        <location evidence="9">Cytoplasm</location>
    </subcellularLocation>
</comment>
<dbReference type="AlphaFoldDB" id="D5BGZ4"/>
<evidence type="ECO:0000256" key="8">
    <source>
        <dbReference type="ARBA" id="ARBA00029346"/>
    </source>
</evidence>
<proteinExistence type="inferred from homology"/>
<comment type="function">
    <text evidence="9">Reversibly transfers an adenylyl group from ATP to 4'-phosphopantetheine, yielding dephospho-CoA (dPCoA) and pyrophosphate.</text>
</comment>
<feature type="binding site" evidence="9">
    <location>
        <position position="41"/>
    </location>
    <ligand>
        <name>substrate</name>
    </ligand>
</feature>
<dbReference type="EC" id="2.7.7.3" evidence="9"/>
<comment type="catalytic activity">
    <reaction evidence="8 9">
        <text>(R)-4'-phosphopantetheine + ATP + H(+) = 3'-dephospho-CoA + diphosphate</text>
        <dbReference type="Rhea" id="RHEA:19801"/>
        <dbReference type="ChEBI" id="CHEBI:15378"/>
        <dbReference type="ChEBI" id="CHEBI:30616"/>
        <dbReference type="ChEBI" id="CHEBI:33019"/>
        <dbReference type="ChEBI" id="CHEBI:57328"/>
        <dbReference type="ChEBI" id="CHEBI:61723"/>
        <dbReference type="EC" id="2.7.7.3"/>
    </reaction>
</comment>
<evidence type="ECO:0000256" key="1">
    <source>
        <dbReference type="ARBA" id="ARBA00022490"/>
    </source>
</evidence>
<keyword evidence="6 9" id="KW-0460">Magnesium</keyword>
<keyword evidence="2 9" id="KW-0808">Transferase</keyword>
<dbReference type="SUPFAM" id="SSF52374">
    <property type="entry name" value="Nucleotidylyl transferase"/>
    <property type="match status" value="1"/>
</dbReference>
<evidence type="ECO:0000313" key="11">
    <source>
        <dbReference type="EMBL" id="ADF51168.1"/>
    </source>
</evidence>
<dbReference type="GO" id="GO:0005524">
    <property type="term" value="F:ATP binding"/>
    <property type="evidence" value="ECO:0007669"/>
    <property type="project" value="UniProtKB-KW"/>
</dbReference>
<evidence type="ECO:0000256" key="6">
    <source>
        <dbReference type="ARBA" id="ARBA00022842"/>
    </source>
</evidence>
<feature type="binding site" evidence="9">
    <location>
        <position position="87"/>
    </location>
    <ligand>
        <name>substrate</name>
    </ligand>
</feature>
<dbReference type="GO" id="GO:0015937">
    <property type="term" value="P:coenzyme A biosynthetic process"/>
    <property type="evidence" value="ECO:0007669"/>
    <property type="project" value="UniProtKB-UniRule"/>
</dbReference>
<evidence type="ECO:0000313" key="12">
    <source>
        <dbReference type="Proteomes" id="UP000001654"/>
    </source>
</evidence>
<evidence type="ECO:0000256" key="3">
    <source>
        <dbReference type="ARBA" id="ARBA00022695"/>
    </source>
</evidence>
<dbReference type="eggNOG" id="COG0669">
    <property type="taxonomic scope" value="Bacteria"/>
</dbReference>
<feature type="binding site" evidence="9">
    <location>
        <position position="73"/>
    </location>
    <ligand>
        <name>substrate</name>
    </ligand>
</feature>
<dbReference type="RefSeq" id="WP_013070320.1">
    <property type="nucleotide sequence ID" value="NC_014041.1"/>
</dbReference>
<dbReference type="InterPro" id="IPR014729">
    <property type="entry name" value="Rossmann-like_a/b/a_fold"/>
</dbReference>
<dbReference type="UniPathway" id="UPA00241">
    <property type="reaction ID" value="UER00355"/>
</dbReference>
<dbReference type="HAMAP" id="MF_00151">
    <property type="entry name" value="PPAT_bact"/>
    <property type="match status" value="1"/>
</dbReference>
<gene>
    <name evidence="9" type="primary">coaD</name>
    <name evidence="11" type="ordered locus">ZPR_0818</name>
</gene>
<dbReference type="NCBIfam" id="TIGR00125">
    <property type="entry name" value="cyt_tran_rel"/>
    <property type="match status" value="1"/>
</dbReference>
<feature type="domain" description="Cytidyltransferase-like" evidence="10">
    <location>
        <begin position="5"/>
        <end position="132"/>
    </location>
</feature>
<evidence type="ECO:0000259" key="10">
    <source>
        <dbReference type="Pfam" id="PF01467"/>
    </source>
</evidence>
<keyword evidence="5 9" id="KW-0067">ATP-binding</keyword>
<dbReference type="HOGENOM" id="CLU_100149_1_1_10"/>
<feature type="binding site" evidence="9">
    <location>
        <position position="17"/>
    </location>
    <ligand>
        <name>ATP</name>
        <dbReference type="ChEBI" id="CHEBI:30616"/>
    </ligand>
</feature>
<dbReference type="KEGG" id="zpr:ZPR_0818"/>
<evidence type="ECO:0000256" key="2">
    <source>
        <dbReference type="ARBA" id="ARBA00022679"/>
    </source>
</evidence>
<keyword evidence="3 9" id="KW-0548">Nucleotidyltransferase</keyword>
<feature type="site" description="Transition state stabilizer" evidence="9">
    <location>
        <position position="17"/>
    </location>
</feature>
<dbReference type="Gene3D" id="3.40.50.620">
    <property type="entry name" value="HUPs"/>
    <property type="match status" value="1"/>
</dbReference>
<organism evidence="11 12">
    <name type="scientific">Zunongwangia profunda (strain DSM 18752 / CCTCC AB 206139 / SM-A87)</name>
    <name type="common">Wangia profunda</name>
    <dbReference type="NCBI Taxonomy" id="655815"/>
    <lineage>
        <taxon>Bacteria</taxon>
        <taxon>Pseudomonadati</taxon>
        <taxon>Bacteroidota</taxon>
        <taxon>Flavobacteriia</taxon>
        <taxon>Flavobacteriales</taxon>
        <taxon>Flavobacteriaceae</taxon>
        <taxon>Zunongwangia</taxon>
    </lineage>
</organism>
<feature type="binding site" evidence="9">
    <location>
        <position position="98"/>
    </location>
    <ligand>
        <name>ATP</name>
        <dbReference type="ChEBI" id="CHEBI:30616"/>
    </ligand>
</feature>
<dbReference type="Proteomes" id="UP000001654">
    <property type="component" value="Chromosome"/>
</dbReference>
<dbReference type="OrthoDB" id="9806661at2"/>
<comment type="cofactor">
    <cofactor evidence="9">
        <name>Mg(2+)</name>
        <dbReference type="ChEBI" id="CHEBI:18420"/>
    </cofactor>
</comment>
<protein>
    <recommendedName>
        <fullName evidence="9">Phosphopantetheine adenylyltransferase</fullName>
        <ecNumber evidence="9">2.7.7.3</ecNumber>
    </recommendedName>
    <alternativeName>
        <fullName evidence="9">Dephospho-CoA pyrophosphorylase</fullName>
    </alternativeName>
    <alternativeName>
        <fullName evidence="9">Pantetheine-phosphate adenylyltransferase</fullName>
        <shortName evidence="9">PPAT</shortName>
    </alternativeName>
</protein>
<name>D5BGZ4_ZUNPS</name>
<comment type="subunit">
    <text evidence="9">Homohexamer.</text>
</comment>
<evidence type="ECO:0000256" key="5">
    <source>
        <dbReference type="ARBA" id="ARBA00022840"/>
    </source>
</evidence>
<dbReference type="InterPro" id="IPR004821">
    <property type="entry name" value="Cyt_trans-like"/>
</dbReference>
<feature type="binding site" evidence="9">
    <location>
        <begin position="88"/>
        <end position="90"/>
    </location>
    <ligand>
        <name>ATP</name>
        <dbReference type="ChEBI" id="CHEBI:30616"/>
    </ligand>
</feature>
<dbReference type="PANTHER" id="PTHR21342">
    <property type="entry name" value="PHOSPHOPANTETHEINE ADENYLYLTRANSFERASE"/>
    <property type="match status" value="1"/>
</dbReference>
<feature type="binding site" evidence="9">
    <location>
        <begin position="122"/>
        <end position="128"/>
    </location>
    <ligand>
        <name>ATP</name>
        <dbReference type="ChEBI" id="CHEBI:30616"/>
    </ligand>
</feature>
<dbReference type="PRINTS" id="PR01020">
    <property type="entry name" value="LPSBIOSNTHSS"/>
</dbReference>
<dbReference type="InterPro" id="IPR001980">
    <property type="entry name" value="PPAT"/>
</dbReference>
<dbReference type="GO" id="GO:0004595">
    <property type="term" value="F:pantetheine-phosphate adenylyltransferase activity"/>
    <property type="evidence" value="ECO:0007669"/>
    <property type="project" value="UniProtKB-UniRule"/>
</dbReference>
<dbReference type="GO" id="GO:0005737">
    <property type="term" value="C:cytoplasm"/>
    <property type="evidence" value="ECO:0007669"/>
    <property type="project" value="UniProtKB-SubCell"/>
</dbReference>
<accession>D5BGZ4</accession>
<dbReference type="EMBL" id="CP001650">
    <property type="protein sequence ID" value="ADF51168.1"/>
    <property type="molecule type" value="Genomic_DNA"/>
</dbReference>
<dbReference type="NCBIfam" id="TIGR01510">
    <property type="entry name" value="coaD_prev_kdtB"/>
    <property type="match status" value="1"/>
</dbReference>
<keyword evidence="1 9" id="KW-0963">Cytoplasm</keyword>
<evidence type="ECO:0000256" key="4">
    <source>
        <dbReference type="ARBA" id="ARBA00022741"/>
    </source>
</evidence>